<dbReference type="EMBL" id="AF034721">
    <property type="protein sequence ID" value="AAC04756.1"/>
    <property type="molecule type" value="Genomic_DNA"/>
</dbReference>
<geneLocation type="plasmid" evidence="2">
    <name>Gch3937</name>
</geneLocation>
<proteinExistence type="predicted"/>
<name>O50050_AGACH</name>
<dbReference type="AlphaFoldDB" id="O50050"/>
<organism evidence="2">
    <name type="scientific">Agarophyton chilense</name>
    <name type="common">Red seaweed</name>
    <name type="synonym">Gracilaria chilensis</name>
    <dbReference type="NCBI Taxonomy" id="2510777"/>
    <lineage>
        <taxon>Eukaryota</taxon>
        <taxon>Rhodophyta</taxon>
        <taxon>Florideophyceae</taxon>
        <taxon>Rhodymeniophycidae</taxon>
        <taxon>Gracilariales</taxon>
        <taxon>Gracilariaceae</taxon>
        <taxon>Agarophyton</taxon>
    </lineage>
</organism>
<evidence type="ECO:0000313" key="2">
    <source>
        <dbReference type="EMBL" id="AAC04756.1"/>
    </source>
</evidence>
<dbReference type="EMBL" id="AF034719">
    <property type="protein sequence ID" value="AAC04746.1"/>
    <property type="molecule type" value="Genomic_DNA"/>
</dbReference>
<sequence>MTYKDIYFTSVGYSLSLNQKKVSKTGICLLFVNLLIFYKDYCSTTNNYFVSEMKRIKLNLF</sequence>
<geneLocation type="plasmid" evidence="1">
    <name>Gch7220</name>
</geneLocation>
<evidence type="ECO:0000313" key="1">
    <source>
        <dbReference type="EMBL" id="AAC04746.1"/>
    </source>
</evidence>
<accession>O50050</accession>
<protein>
    <submittedName>
        <fullName evidence="2">Uncharacterized protein</fullName>
    </submittedName>
</protein>
<keyword evidence="2" id="KW-0614">Plasmid</keyword>
<reference evidence="2" key="1">
    <citation type="submission" date="1997-11" db="EMBL/GenBank/DDBJ databases">
        <title>Plasmids of the red algae Gracilaria and Gracilariopsis (Gracilariales): Molecular characterization and cellular localization.</title>
        <authorList>
            <person name="Goff L.J."/>
            <person name="Moon D.A."/>
        </authorList>
    </citation>
    <scope>NUCLEOTIDE SEQUENCE</scope>
    <source>
        <plasmid evidence="2">Gch3937</plasmid>
        <plasmid evidence="1">Gch7220</plasmid>
    </source>
</reference>